<evidence type="ECO:0000256" key="5">
    <source>
        <dbReference type="ARBA" id="ARBA00022729"/>
    </source>
</evidence>
<keyword evidence="11" id="KW-0472">Membrane</keyword>
<sequence length="938" mass="96290">MILRTTVRRLAAVAALAFAVLGGPAAGAASAHTVGGSGASNYVTTIGPLTPAAPGLTLKVVENGSKLQVENHSGADVVVDGYVGEPYVKVGPDGAFTNTNSPATYLNNDRWAKSPVPAGVDPNAAPVWKKVSDTPVWRWHDHRIHWMSTTPPPAVKSAPDKPHAISTWRITLHRDGQTITADGRLAWQPGPSKALRVTGVILAAAVTLWLCLRGWTLWVALGLVAADVLHSAGVAADIADGPVAAFFKGNVVQLATWAGALWAVWLLARRKESIGALWLAAGAGLLIAAVSGVPDLSVLWSSTAPFAWGVTLAQVLVLVITGVGFGMAVALPVRLRLTRFRHEPASAAAEAPVSSAAEAVETIANAQEAEGAGKLEQEPSPGPSRRSFLATGTTSIGGVAAGAAASALLLDDRRQSSAPAGDLVAGLGTATVAVPLPHQAGISVPARQQGHGTVAAFDLVDGATREQLKALMKAWTAVIADLTAGRAPSAATGTGTGTGTDDAIALGSGPCSLTVTVGFGPSLFGKAGLDPAARPPQLAPLPVFGTEQLDAARSDGDLGVVLAADDALVVFHALRTLTRIADGTAKPRWTMSGFTRAPGSSPDPASTGRNLMGQLDGTNNPTPAQPDFDRKVFVPGDADTVWMRGGSYLVFRRIRMLLDSWEAQSTAEQEKVIGRRKDSGAPLHGGTEHTKVNLAAQNPDGTLAIRGDAHIRLAAPETNGGAAMLRRGMSYNDGLTGDGKPDAGLLFLAWQADPASGFIPVQQRLTKNMDALNRFTKHETSALFAMVPAATGGGYLGQALLEPGAASGASGASGASASSTPAAALPTDVGSGGSGRAVLGPDGVQRITVTADDSLRYHPSVIEMAPGTIEVTFKNAGTLPHTLSEDGPPLPGEPVAGVPQLAGGDQTTMSLKLTQPGDYPFQCGYHAAEGMYAVIRVR</sequence>
<dbReference type="Pfam" id="PF00127">
    <property type="entry name" value="Copper-bind"/>
    <property type="match status" value="1"/>
</dbReference>
<dbReference type="Proteomes" id="UP001499854">
    <property type="component" value="Unassembled WGS sequence"/>
</dbReference>
<accession>A0ABN2QTL3</accession>
<dbReference type="InterPro" id="IPR006314">
    <property type="entry name" value="Dyp_peroxidase"/>
</dbReference>
<feature type="region of interest" description="Disordered" evidence="10">
    <location>
        <begin position="368"/>
        <end position="388"/>
    </location>
</feature>
<keyword evidence="3" id="KW-0349">Heme</keyword>
<evidence type="ECO:0000256" key="10">
    <source>
        <dbReference type="SAM" id="MobiDB-lite"/>
    </source>
</evidence>
<dbReference type="PROSITE" id="PS51404">
    <property type="entry name" value="DYP_PEROXIDASE"/>
    <property type="match status" value="1"/>
</dbReference>
<organism evidence="16 17">
    <name type="scientific">Catenulispora subtropica</name>
    <dbReference type="NCBI Taxonomy" id="450798"/>
    <lineage>
        <taxon>Bacteria</taxon>
        <taxon>Bacillati</taxon>
        <taxon>Actinomycetota</taxon>
        <taxon>Actinomycetes</taxon>
        <taxon>Catenulisporales</taxon>
        <taxon>Catenulisporaceae</taxon>
        <taxon>Catenulispora</taxon>
    </lineage>
</organism>
<protein>
    <recommendedName>
        <fullName evidence="18">Blue (Type 1) copper domain protein</fullName>
    </recommendedName>
</protein>
<evidence type="ECO:0000256" key="6">
    <source>
        <dbReference type="ARBA" id="ARBA00023002"/>
    </source>
</evidence>
<evidence type="ECO:0000313" key="16">
    <source>
        <dbReference type="EMBL" id="GAA1957847.1"/>
    </source>
</evidence>
<feature type="transmembrane region" description="Helical" evidence="11">
    <location>
        <begin position="219"/>
        <end position="239"/>
    </location>
</feature>
<feature type="transmembrane region" description="Helical" evidence="11">
    <location>
        <begin position="388"/>
        <end position="410"/>
    </location>
</feature>
<keyword evidence="6" id="KW-0560">Oxidoreductase</keyword>
<dbReference type="InterPro" id="IPR000923">
    <property type="entry name" value="BlueCu_1"/>
</dbReference>
<dbReference type="PANTHER" id="PTHR30521">
    <property type="entry name" value="DEFERROCHELATASE/PEROXIDASE"/>
    <property type="match status" value="1"/>
</dbReference>
<feature type="domain" description="Dyp-type peroxidase N-terminal" evidence="14">
    <location>
        <begin position="439"/>
        <end position="594"/>
    </location>
</feature>
<keyword evidence="4" id="KW-0479">Metal-binding</keyword>
<dbReference type="Pfam" id="PF04261">
    <property type="entry name" value="Dyp_perox_N"/>
    <property type="match status" value="1"/>
</dbReference>
<evidence type="ECO:0000259" key="14">
    <source>
        <dbReference type="Pfam" id="PF04261"/>
    </source>
</evidence>
<dbReference type="EMBL" id="BAAAQM010000004">
    <property type="protein sequence ID" value="GAA1957847.1"/>
    <property type="molecule type" value="Genomic_DNA"/>
</dbReference>
<evidence type="ECO:0000256" key="4">
    <source>
        <dbReference type="ARBA" id="ARBA00022723"/>
    </source>
</evidence>
<feature type="domain" description="Dyp-type peroxidase C-terminal" evidence="15">
    <location>
        <begin position="608"/>
        <end position="789"/>
    </location>
</feature>
<comment type="caution">
    <text evidence="16">The sequence shown here is derived from an EMBL/GenBank/DDBJ whole genome shotgun (WGS) entry which is preliminary data.</text>
</comment>
<dbReference type="InterPro" id="IPR011008">
    <property type="entry name" value="Dimeric_a/b-barrel"/>
</dbReference>
<dbReference type="SUPFAM" id="SSF54909">
    <property type="entry name" value="Dimeric alpha+beta barrel"/>
    <property type="match status" value="1"/>
</dbReference>
<feature type="signal peptide" evidence="12">
    <location>
        <begin position="1"/>
        <end position="28"/>
    </location>
</feature>
<keyword evidence="7" id="KW-0408">Iron</keyword>
<keyword evidence="8" id="KW-0186">Copper</keyword>
<feature type="region of interest" description="Disordered" evidence="10">
    <location>
        <begin position="591"/>
        <end position="629"/>
    </location>
</feature>
<dbReference type="Pfam" id="PF20628">
    <property type="entry name" value="Dyp_perox_C"/>
    <property type="match status" value="1"/>
</dbReference>
<comment type="cofactor">
    <cofactor evidence="1">
        <name>heme b</name>
        <dbReference type="ChEBI" id="CHEBI:60344"/>
    </cofactor>
</comment>
<dbReference type="InterPro" id="IPR008972">
    <property type="entry name" value="Cupredoxin"/>
</dbReference>
<evidence type="ECO:0000256" key="8">
    <source>
        <dbReference type="ARBA" id="ARBA00023008"/>
    </source>
</evidence>
<feature type="transmembrane region" description="Helical" evidence="11">
    <location>
        <begin position="306"/>
        <end position="331"/>
    </location>
</feature>
<evidence type="ECO:0000256" key="9">
    <source>
        <dbReference type="ARBA" id="ARBA00025737"/>
    </source>
</evidence>
<feature type="domain" description="Blue (type 1) copper" evidence="13">
    <location>
        <begin position="850"/>
        <end position="937"/>
    </location>
</feature>
<dbReference type="SUPFAM" id="SSF49503">
    <property type="entry name" value="Cupredoxins"/>
    <property type="match status" value="1"/>
</dbReference>
<feature type="chain" id="PRO_5045902588" description="Blue (Type 1) copper domain protein" evidence="12">
    <location>
        <begin position="29"/>
        <end position="938"/>
    </location>
</feature>
<evidence type="ECO:0000256" key="11">
    <source>
        <dbReference type="SAM" id="Phobius"/>
    </source>
</evidence>
<feature type="transmembrane region" description="Helical" evidence="11">
    <location>
        <begin position="194"/>
        <end position="212"/>
    </location>
</feature>
<keyword evidence="11" id="KW-1133">Transmembrane helix</keyword>
<evidence type="ECO:0000259" key="15">
    <source>
        <dbReference type="Pfam" id="PF20628"/>
    </source>
</evidence>
<evidence type="ECO:0000256" key="1">
    <source>
        <dbReference type="ARBA" id="ARBA00001970"/>
    </source>
</evidence>
<evidence type="ECO:0000256" key="7">
    <source>
        <dbReference type="ARBA" id="ARBA00023004"/>
    </source>
</evidence>
<keyword evidence="5 12" id="KW-0732">Signal</keyword>
<evidence type="ECO:0008006" key="18">
    <source>
        <dbReference type="Google" id="ProtNLM"/>
    </source>
</evidence>
<evidence type="ECO:0000256" key="12">
    <source>
        <dbReference type="SAM" id="SignalP"/>
    </source>
</evidence>
<dbReference type="RefSeq" id="WP_344655937.1">
    <property type="nucleotide sequence ID" value="NZ_BAAAQM010000004.1"/>
</dbReference>
<feature type="transmembrane region" description="Helical" evidence="11">
    <location>
        <begin position="275"/>
        <end position="294"/>
    </location>
</feature>
<feature type="transmembrane region" description="Helical" evidence="11">
    <location>
        <begin position="251"/>
        <end position="268"/>
    </location>
</feature>
<gene>
    <name evidence="16" type="ORF">GCM10009838_12400</name>
</gene>
<feature type="compositionally biased region" description="Low complexity" evidence="10">
    <location>
        <begin position="806"/>
        <end position="824"/>
    </location>
</feature>
<dbReference type="PANTHER" id="PTHR30521:SF4">
    <property type="entry name" value="DEFERROCHELATASE"/>
    <property type="match status" value="1"/>
</dbReference>
<name>A0ABN2QTL3_9ACTN</name>
<comment type="similarity">
    <text evidence="9">Belongs to the DyP-type peroxidase family.</text>
</comment>
<reference evidence="16 17" key="1">
    <citation type="journal article" date="2019" name="Int. J. Syst. Evol. Microbiol.">
        <title>The Global Catalogue of Microorganisms (GCM) 10K type strain sequencing project: providing services to taxonomists for standard genome sequencing and annotation.</title>
        <authorList>
            <consortium name="The Broad Institute Genomics Platform"/>
            <consortium name="The Broad Institute Genome Sequencing Center for Infectious Disease"/>
            <person name="Wu L."/>
            <person name="Ma J."/>
        </authorList>
    </citation>
    <scope>NUCLEOTIDE SEQUENCE [LARGE SCALE GENOMIC DNA]</scope>
    <source>
        <strain evidence="16 17">JCM 16013</strain>
    </source>
</reference>
<dbReference type="Gene3D" id="2.60.40.420">
    <property type="entry name" value="Cupredoxins - blue copper proteins"/>
    <property type="match status" value="1"/>
</dbReference>
<evidence type="ECO:0000256" key="3">
    <source>
        <dbReference type="ARBA" id="ARBA00022617"/>
    </source>
</evidence>
<dbReference type="InterPro" id="IPR048327">
    <property type="entry name" value="Dyp_perox_N"/>
</dbReference>
<keyword evidence="2" id="KW-0575">Peroxidase</keyword>
<evidence type="ECO:0000313" key="17">
    <source>
        <dbReference type="Proteomes" id="UP001499854"/>
    </source>
</evidence>
<dbReference type="InterPro" id="IPR048328">
    <property type="entry name" value="Dyp_perox_C"/>
</dbReference>
<keyword evidence="11" id="KW-0812">Transmembrane</keyword>
<keyword evidence="17" id="KW-1185">Reference proteome</keyword>
<feature type="region of interest" description="Disordered" evidence="10">
    <location>
        <begin position="806"/>
        <end position="840"/>
    </location>
</feature>
<dbReference type="NCBIfam" id="TIGR01413">
    <property type="entry name" value="Dyp_perox_fam"/>
    <property type="match status" value="1"/>
</dbReference>
<evidence type="ECO:0000256" key="2">
    <source>
        <dbReference type="ARBA" id="ARBA00022559"/>
    </source>
</evidence>
<proteinExistence type="inferred from homology"/>
<evidence type="ECO:0000259" key="13">
    <source>
        <dbReference type="Pfam" id="PF00127"/>
    </source>
</evidence>